<dbReference type="GO" id="GO:1990573">
    <property type="term" value="P:potassium ion import across plasma membrane"/>
    <property type="evidence" value="ECO:0007669"/>
    <property type="project" value="TreeGrafter"/>
</dbReference>
<reference evidence="10" key="1">
    <citation type="submission" date="2017-01" db="EMBL/GenBank/DDBJ databases">
        <title>Comparative genomics of anhydrobiosis in the tardigrade Hypsibius dujardini.</title>
        <authorList>
            <person name="Yoshida Y."/>
            <person name="Koutsovoulos G."/>
            <person name="Laetsch D."/>
            <person name="Stevens L."/>
            <person name="Kumar S."/>
            <person name="Horikawa D."/>
            <person name="Ishino K."/>
            <person name="Komine S."/>
            <person name="Tomita M."/>
            <person name="Blaxter M."/>
            <person name="Arakawa K."/>
        </authorList>
    </citation>
    <scope>NUCLEOTIDE SEQUENCE [LARGE SCALE GENOMIC DNA]</scope>
    <source>
        <strain evidence="10">Z151</strain>
    </source>
</reference>
<dbReference type="PANTHER" id="PTHR11827">
    <property type="entry name" value="SOLUTE CARRIER FAMILY 12, CATION COTRANSPORTERS"/>
    <property type="match status" value="1"/>
</dbReference>
<dbReference type="GO" id="GO:0006884">
    <property type="term" value="P:cell volume homeostasis"/>
    <property type="evidence" value="ECO:0007669"/>
    <property type="project" value="TreeGrafter"/>
</dbReference>
<comment type="caution">
    <text evidence="9">The sequence shown here is derived from an EMBL/GenBank/DDBJ whole genome shotgun (WGS) entry which is preliminary data.</text>
</comment>
<feature type="transmembrane region" description="Helical" evidence="6">
    <location>
        <begin position="300"/>
        <end position="319"/>
    </location>
</feature>
<comment type="subcellular location">
    <subcellularLocation>
        <location evidence="1">Membrane</location>
        <topology evidence="1">Multi-pass membrane protein</topology>
    </subcellularLocation>
</comment>
<dbReference type="EMBL" id="MTYJ01000002">
    <property type="protein sequence ID" value="OQV25741.1"/>
    <property type="molecule type" value="Genomic_DNA"/>
</dbReference>
<feature type="domain" description="SLC12A transporter C-terminal" evidence="8">
    <location>
        <begin position="683"/>
        <end position="1116"/>
    </location>
</feature>
<feature type="transmembrane region" description="Helical" evidence="6">
    <location>
        <begin position="377"/>
        <end position="395"/>
    </location>
</feature>
<dbReference type="GO" id="GO:0055075">
    <property type="term" value="P:potassium ion homeostasis"/>
    <property type="evidence" value="ECO:0007669"/>
    <property type="project" value="TreeGrafter"/>
</dbReference>
<proteinExistence type="predicted"/>
<dbReference type="Gene3D" id="1.20.1740.10">
    <property type="entry name" value="Amino acid/polyamine transporter I"/>
    <property type="match status" value="1"/>
</dbReference>
<gene>
    <name evidence="9" type="ORF">BV898_00671</name>
</gene>
<dbReference type="InterPro" id="IPR004841">
    <property type="entry name" value="AA-permease/SLC12A_dom"/>
</dbReference>
<organism evidence="9 10">
    <name type="scientific">Hypsibius exemplaris</name>
    <name type="common">Freshwater tardigrade</name>
    <dbReference type="NCBI Taxonomy" id="2072580"/>
    <lineage>
        <taxon>Eukaryota</taxon>
        <taxon>Metazoa</taxon>
        <taxon>Ecdysozoa</taxon>
        <taxon>Tardigrada</taxon>
        <taxon>Eutardigrada</taxon>
        <taxon>Parachela</taxon>
        <taxon>Hypsibioidea</taxon>
        <taxon>Hypsibiidae</taxon>
        <taxon>Hypsibius</taxon>
    </lineage>
</organism>
<dbReference type="GO" id="GO:0008511">
    <property type="term" value="F:sodium:potassium:chloride symporter activity"/>
    <property type="evidence" value="ECO:0007669"/>
    <property type="project" value="TreeGrafter"/>
</dbReference>
<evidence type="ECO:0000256" key="2">
    <source>
        <dbReference type="ARBA" id="ARBA00022692"/>
    </source>
</evidence>
<dbReference type="Pfam" id="PF00324">
    <property type="entry name" value="AA_permease"/>
    <property type="match status" value="1"/>
</dbReference>
<dbReference type="Proteomes" id="UP000192578">
    <property type="component" value="Unassembled WGS sequence"/>
</dbReference>
<dbReference type="FunFam" id="1.20.1740.10:FF:000022">
    <property type="entry name" value="Bumetanide-sensitive na-k-cl cotransport protein"/>
    <property type="match status" value="1"/>
</dbReference>
<dbReference type="InterPro" id="IPR004842">
    <property type="entry name" value="SLC12A_fam"/>
</dbReference>
<dbReference type="AlphaFoldDB" id="A0A1W0XEF2"/>
<dbReference type="GO" id="GO:0055078">
    <property type="term" value="P:sodium ion homeostasis"/>
    <property type="evidence" value="ECO:0007669"/>
    <property type="project" value="TreeGrafter"/>
</dbReference>
<keyword evidence="3 6" id="KW-1133">Transmembrane helix</keyword>
<feature type="transmembrane region" description="Helical" evidence="6">
    <location>
        <begin position="415"/>
        <end position="435"/>
    </location>
</feature>
<protein>
    <submittedName>
        <fullName evidence="9">Solute carrier family 12 member 2</fullName>
    </submittedName>
</protein>
<feature type="transmembrane region" description="Helical" evidence="6">
    <location>
        <begin position="597"/>
        <end position="630"/>
    </location>
</feature>
<sequence length="1116" mass="120736">MGDADGNCINNVAVGIASRFSVTPVTAGGGAVRFSETPAEAIPLTSMNPAGGVEGGGRDYELDEEACQDIDDDMLGYITCERYDKPRRGGEYDSDGEVDSSNQDNNYTYEAMPRETNYVLSLLHGERARPTILELREDGTTDVDGKFGDATSVRRNSSAPTAILSGPVSQGVKFGWIRGVFIRCLLNIWGVLLFMRLSWVVAQAGLGLTVAILTLACTVVVITTLSMSAISTNGAVRGGGTYFLISRSLGPEFGGAVGIVFSLANAVGVGMNTVGFAEALVDLLSGCGIGMTDRWNDIRIYGILALIILLGITVVGMEWEARTQLVLLGVIIASFINFFIGSFIPPSDSKRAKGIVGFSADTFTNNFFPAFRGGETFMSMFGIFFPACTGIMAGANISGDLKNPSKAIPKGTLSAIAVSVFSYLACAMVVSAVAVRDASGSIADAVAGNQTTACGFHPNGSSTCEWGISNSYGMMTEISAVGPIITTGVFAASLSSALACLVSAPKIFQALCLDNIFPYIHVMARGYGKSGEPRLAYLLTFAIACGIIAIADLNTITFLVSNFFIGTYAVINYACFDASLSESPGFRPGFRFYNKWLSLFGALICVACMFMMSWQGALATMAIIVFLYMYVRHKAPDVNWGSSIQARAFKSTVQSALKLINVQEHVKNFRPQVLVLTGLPSSRPALVYFVHTFTKNLGMMICGHILTPDQGEFSLSSIGPLQKQTYAWFNQKHVKSFYSTVLADSFRQGVRSMLQTVGIGKMRPNMVVMGFTQNWMERSAGRNLEFIESINDAFDMNMGVGILRVQEGMDVSHLTDVTGSTFDLPSLVASPVDKMFSKTNGHESVSPSVLLPRRGSLQPVLEHPASAVSLSPNGGGLSPSAVPLLRNCRSTLDVPGLEHRESTQGASQYASKLDLADRFSAQSKQKMVGEIHVWWLYDDGGLTLLIPHILSKKPPWNGCKLKIFYLQGKPHLLDEAQRNMIALLSKFRIDFSDAVAVNTSKPPSNESVIWFNQMIDQFRDRENSDATAAPSDGTLPTPITNDDLQAMFEKTQRQIRVRELLKEHSSNASLVVMTLPVPKMNCNPTLYHAWLETLTAGMPPILLLRGNQQSVMTFYS</sequence>
<feature type="region of interest" description="Disordered" evidence="5">
    <location>
        <begin position="86"/>
        <end position="106"/>
    </location>
</feature>
<feature type="transmembrane region" description="Helical" evidence="6">
    <location>
        <begin position="325"/>
        <end position="344"/>
    </location>
</feature>
<dbReference type="OrthoDB" id="2020542at2759"/>
<evidence type="ECO:0000259" key="8">
    <source>
        <dbReference type="Pfam" id="PF03522"/>
    </source>
</evidence>
<evidence type="ECO:0000256" key="3">
    <source>
        <dbReference type="ARBA" id="ARBA00022989"/>
    </source>
</evidence>
<accession>A0A1W0XEF2</accession>
<dbReference type="GO" id="GO:0055064">
    <property type="term" value="P:chloride ion homeostasis"/>
    <property type="evidence" value="ECO:0007669"/>
    <property type="project" value="TreeGrafter"/>
</dbReference>
<evidence type="ECO:0000313" key="9">
    <source>
        <dbReference type="EMBL" id="OQV25741.1"/>
    </source>
</evidence>
<dbReference type="InterPro" id="IPR018491">
    <property type="entry name" value="SLC12_C"/>
</dbReference>
<keyword evidence="2 6" id="KW-0812">Transmembrane</keyword>
<feature type="transmembrane region" description="Helical" evidence="6">
    <location>
        <begin position="535"/>
        <end position="551"/>
    </location>
</feature>
<feature type="transmembrane region" description="Helical" evidence="6">
    <location>
        <begin position="180"/>
        <end position="199"/>
    </location>
</feature>
<evidence type="ECO:0000256" key="6">
    <source>
        <dbReference type="SAM" id="Phobius"/>
    </source>
</evidence>
<evidence type="ECO:0000313" key="10">
    <source>
        <dbReference type="Proteomes" id="UP000192578"/>
    </source>
</evidence>
<evidence type="ECO:0000256" key="4">
    <source>
        <dbReference type="ARBA" id="ARBA00023136"/>
    </source>
</evidence>
<feature type="domain" description="Amino acid permease/ SLC12A" evidence="7">
    <location>
        <begin position="179"/>
        <end position="674"/>
    </location>
</feature>
<evidence type="ECO:0000256" key="5">
    <source>
        <dbReference type="SAM" id="MobiDB-lite"/>
    </source>
</evidence>
<evidence type="ECO:0000256" key="1">
    <source>
        <dbReference type="ARBA" id="ARBA00004141"/>
    </source>
</evidence>
<dbReference type="PANTHER" id="PTHR11827:SF103">
    <property type="entry name" value="SODIUM CHLORIDE COTRANSPORTER 69, ISOFORM E"/>
    <property type="match status" value="1"/>
</dbReference>
<evidence type="ECO:0000259" key="7">
    <source>
        <dbReference type="Pfam" id="PF00324"/>
    </source>
</evidence>
<name>A0A1W0XEF2_HYPEX</name>
<dbReference type="GO" id="GO:0016020">
    <property type="term" value="C:membrane"/>
    <property type="evidence" value="ECO:0007669"/>
    <property type="project" value="UniProtKB-SubCell"/>
</dbReference>
<dbReference type="Pfam" id="PF03522">
    <property type="entry name" value="SLC12"/>
    <property type="match status" value="1"/>
</dbReference>
<keyword evidence="4 6" id="KW-0472">Membrane</keyword>
<dbReference type="NCBIfam" id="TIGR00930">
    <property type="entry name" value="2a30"/>
    <property type="match status" value="1"/>
</dbReference>
<feature type="transmembrane region" description="Helical" evidence="6">
    <location>
        <begin position="557"/>
        <end position="576"/>
    </location>
</feature>
<feature type="transmembrane region" description="Helical" evidence="6">
    <location>
        <begin position="205"/>
        <end position="227"/>
    </location>
</feature>
<keyword evidence="10" id="KW-1185">Reference proteome</keyword>